<feature type="compositionally biased region" description="Low complexity" evidence="1">
    <location>
        <begin position="1311"/>
        <end position="1323"/>
    </location>
</feature>
<protein>
    <submittedName>
        <fullName evidence="2">Uncharacterized protein</fullName>
    </submittedName>
</protein>
<dbReference type="Proteomes" id="UP001470230">
    <property type="component" value="Unassembled WGS sequence"/>
</dbReference>
<feature type="compositionally biased region" description="Basic and acidic residues" evidence="1">
    <location>
        <begin position="405"/>
        <end position="458"/>
    </location>
</feature>
<evidence type="ECO:0000313" key="2">
    <source>
        <dbReference type="EMBL" id="KAK8883292.1"/>
    </source>
</evidence>
<comment type="caution">
    <text evidence="2">The sequence shown here is derived from an EMBL/GenBank/DDBJ whole genome shotgun (WGS) entry which is preliminary data.</text>
</comment>
<dbReference type="PANTHER" id="PTHR44099">
    <property type="entry name" value="RABCONNECTIN-3B, ISOFORM A"/>
    <property type="match status" value="1"/>
</dbReference>
<feature type="compositionally biased region" description="Low complexity" evidence="1">
    <location>
        <begin position="1244"/>
        <end position="1263"/>
    </location>
</feature>
<feature type="region of interest" description="Disordered" evidence="1">
    <location>
        <begin position="1233"/>
        <end position="1323"/>
    </location>
</feature>
<reference evidence="2 3" key="1">
    <citation type="submission" date="2024-04" db="EMBL/GenBank/DDBJ databases">
        <title>Tritrichomonas musculus Genome.</title>
        <authorList>
            <person name="Alves-Ferreira E."/>
            <person name="Grigg M."/>
            <person name="Lorenzi H."/>
            <person name="Galac M."/>
        </authorList>
    </citation>
    <scope>NUCLEOTIDE SEQUENCE [LARGE SCALE GENOMIC DNA]</scope>
    <source>
        <strain evidence="2 3">EAF2021</strain>
    </source>
</reference>
<dbReference type="EMBL" id="JAPFFF010000009">
    <property type="protein sequence ID" value="KAK8883292.1"/>
    <property type="molecule type" value="Genomic_DNA"/>
</dbReference>
<dbReference type="Gene3D" id="2.130.10.10">
    <property type="entry name" value="YVTN repeat-like/Quinoprotein amine dehydrogenase"/>
    <property type="match status" value="2"/>
</dbReference>
<feature type="compositionally biased region" description="Polar residues" evidence="1">
    <location>
        <begin position="1289"/>
        <end position="1298"/>
    </location>
</feature>
<accession>A0ABR2JYF7</accession>
<organism evidence="2 3">
    <name type="scientific">Tritrichomonas musculus</name>
    <dbReference type="NCBI Taxonomy" id="1915356"/>
    <lineage>
        <taxon>Eukaryota</taxon>
        <taxon>Metamonada</taxon>
        <taxon>Parabasalia</taxon>
        <taxon>Tritrichomonadida</taxon>
        <taxon>Tritrichomonadidae</taxon>
        <taxon>Tritrichomonas</taxon>
    </lineage>
</organism>
<sequence length="1439" mass="163552">MTQVSSPNLNVCLTNWSHVSKWPKFTASAFHICDFTADPLNKVITPYDELEAIIFIGSFQGEIIRWIVHKDGASPVSTSNGHNFNSKIVQFEECTFPFIRNAIVSLSYDGSICVWSVLDGICLRHFPQILPKGCQRIACSNSAIEIAAVSGSFPNIYIIDIQRGYIIQEIRPIPKFAVSLKFYSKGDSEWLFALGSNGCASFTTLTPKTTSSHRFGIFSSEENDVLINAYPSPLFYFVICVYSKGFSVVAMFSKDFPHYATHDYPNIQSAIWLKEDTFVLIKYDGSFTKYTLKLPMDKIQIEEVPESQEIYEEIPSDKIPAPDAIIKNIKYTTDLSIKSVLQEKSSAEILDHKMRITTLINPFQTPPFTREKIEQISSETIKQYNIKMDENIKNAEDNFQMLEQPSKENEKDKGKDKDKDKNKDSKKSDSKGKDKDSKKSDSKSKGKSKKGDSKKQQETENETTESQSPTVEDEDLINDTNSNEQLEDFKYEVNPEFQLQGESNIPLPLISKFNQDIAFAFDDYIILAKKNYQEFALSIENSMTEKEEEDKNVQSNDKKEEDKCFEVTAQSYYIKDNKIIALIEGNAYGMVTYQSNSGRREGLGKFHTGRIVAMCTAGDLLFTSGKDCKLNVYSLQLRKTVNCYSNFVSPVTKFYFPVKKTHTSIDNCVFCSTSDGIISVIDRSNYTSPLFILTSHESQIEKIYFHPPTKLLLVKCRSLYFWSMITGNLESIMNGQQMFKYLDDMKDNLYEVTDEKLQIATPTPYITRFGNFNLRATEIDICDFAHQIGSILDSRKKDSLKTAMKSIYNLSFLNNLLSTKTSKILKKELDKKLHKRMNICFSGADSVLTLNLDKLEKKREWLYSPQVTALLLSVRIALSYALKHHPYFSKPDIWRDIFKADTISIFKKELDISYLIKITLDLDANAHKYIFHMITKMHKLEERQSWLKKIIIIKKNKLFKNYQKFFDLLYIIIKATLFTDLQNSKDSSASDFATYLYNYQSNPRNYKTFMARELISFHEENSKPIMKYYSEDQKKELFLNLFKYSKFILASSAIDYFINDDYTNYLSVCSNFVRNNTRNNPKDCIRIIGNLAHVLKSNENKMKNNTKSKSKNQNQSEIEGYRFKNYCSTILCNCISYFTSSYPKNYYDIKTLNDYLTKTTAILHDLSKNCHHFGCNSGMESTYMAFGTNDGILYVYKLKRSLYEFSTQSDYESLFEDDNDICDEETKNRITIISGSGQGAKPIPNSKSFSSTSQSSQNQSSPTSSPPFPRSKSLSSSATANLNASSKSENFSKATSGKSDGMVSDSEPSMSATNGGSQSNAASAASSSAATTVSTDSIVFGSIQLNTKRPIHSVTVWANGPVVFAASDDKIYRISITSESTSSSANQSSDESSLKPKLKLSSIEKKVNEKGTFQWEKGLLRYIFPDLSNYEICLTSNQL</sequence>
<dbReference type="InterPro" id="IPR049916">
    <property type="entry name" value="WDR72-like"/>
</dbReference>
<dbReference type="SUPFAM" id="SSF50978">
    <property type="entry name" value="WD40 repeat-like"/>
    <property type="match status" value="2"/>
</dbReference>
<feature type="compositionally biased region" description="Low complexity" evidence="1">
    <location>
        <begin position="1270"/>
        <end position="1288"/>
    </location>
</feature>
<name>A0ABR2JYF7_9EUKA</name>
<keyword evidence="3" id="KW-1185">Reference proteome</keyword>
<gene>
    <name evidence="2" type="ORF">M9Y10_045943</name>
</gene>
<dbReference type="PANTHER" id="PTHR44099:SF4">
    <property type="entry name" value="RABCONNECTIN-3B, ISOFORM A"/>
    <property type="match status" value="1"/>
</dbReference>
<dbReference type="InterPro" id="IPR015943">
    <property type="entry name" value="WD40/YVTN_repeat-like_dom_sf"/>
</dbReference>
<evidence type="ECO:0000256" key="1">
    <source>
        <dbReference type="SAM" id="MobiDB-lite"/>
    </source>
</evidence>
<proteinExistence type="predicted"/>
<dbReference type="InterPro" id="IPR036322">
    <property type="entry name" value="WD40_repeat_dom_sf"/>
</dbReference>
<feature type="region of interest" description="Disordered" evidence="1">
    <location>
        <begin position="400"/>
        <end position="477"/>
    </location>
</feature>
<evidence type="ECO:0000313" key="3">
    <source>
        <dbReference type="Proteomes" id="UP001470230"/>
    </source>
</evidence>